<evidence type="ECO:0000313" key="12">
    <source>
        <dbReference type="EMBL" id="CAJ0950654.1"/>
    </source>
</evidence>
<dbReference type="InterPro" id="IPR001356">
    <property type="entry name" value="HD"/>
</dbReference>
<dbReference type="PROSITE" id="PS50071">
    <property type="entry name" value="HOMEOBOX_2"/>
    <property type="match status" value="1"/>
</dbReference>
<comment type="subcellular location">
    <subcellularLocation>
        <location evidence="1 8 9">Nucleus</location>
    </subcellularLocation>
</comment>
<keyword evidence="13" id="KW-1185">Reference proteome</keyword>
<evidence type="ECO:0000256" key="2">
    <source>
        <dbReference type="ARBA" id="ARBA00023015"/>
    </source>
</evidence>
<dbReference type="InterPro" id="IPR009057">
    <property type="entry name" value="Homeodomain-like_sf"/>
</dbReference>
<reference evidence="12" key="1">
    <citation type="submission" date="2023-07" db="EMBL/GenBank/DDBJ databases">
        <authorList>
            <person name="Stuckert A."/>
        </authorList>
    </citation>
    <scope>NUCLEOTIDE SEQUENCE</scope>
</reference>
<gene>
    <name evidence="12" type="ORF">RIMI_LOCUS13113379</name>
</gene>
<feature type="DNA-binding region" description="Homeobox" evidence="8">
    <location>
        <begin position="146"/>
        <end position="205"/>
    </location>
</feature>
<feature type="region of interest" description="Disordered" evidence="10">
    <location>
        <begin position="1"/>
        <end position="51"/>
    </location>
</feature>
<dbReference type="PRINTS" id="PR00024">
    <property type="entry name" value="HOMEOBOX"/>
</dbReference>
<dbReference type="InterPro" id="IPR051300">
    <property type="entry name" value="HMX_Homeobox_TF"/>
</dbReference>
<dbReference type="SUPFAM" id="SSF46689">
    <property type="entry name" value="Homeodomain-like"/>
    <property type="match status" value="1"/>
</dbReference>
<keyword evidence="2" id="KW-0805">Transcription regulation</keyword>
<evidence type="ECO:0000256" key="8">
    <source>
        <dbReference type="PROSITE-ProRule" id="PRU00108"/>
    </source>
</evidence>
<comment type="caution">
    <text evidence="12">The sequence shown here is derived from an EMBL/GenBank/DDBJ whole genome shotgun (WGS) entry which is preliminary data.</text>
</comment>
<keyword evidence="4 8" id="KW-0371">Homeobox</keyword>
<evidence type="ECO:0000259" key="11">
    <source>
        <dbReference type="PROSITE" id="PS50071"/>
    </source>
</evidence>
<evidence type="ECO:0000313" key="13">
    <source>
        <dbReference type="Proteomes" id="UP001176940"/>
    </source>
</evidence>
<dbReference type="Proteomes" id="UP001176940">
    <property type="component" value="Unassembled WGS sequence"/>
</dbReference>
<evidence type="ECO:0000256" key="4">
    <source>
        <dbReference type="ARBA" id="ARBA00023155"/>
    </source>
</evidence>
<dbReference type="EMBL" id="CAUEEQ010031995">
    <property type="protein sequence ID" value="CAJ0950654.1"/>
    <property type="molecule type" value="Genomic_DNA"/>
</dbReference>
<evidence type="ECO:0000256" key="3">
    <source>
        <dbReference type="ARBA" id="ARBA00023125"/>
    </source>
</evidence>
<keyword evidence="6 8" id="KW-0539">Nucleus</keyword>
<feature type="domain" description="Homeobox" evidence="11">
    <location>
        <begin position="144"/>
        <end position="204"/>
    </location>
</feature>
<proteinExistence type="inferred from homology"/>
<keyword evidence="5" id="KW-0804">Transcription</keyword>
<feature type="compositionally biased region" description="Basic and acidic residues" evidence="10">
    <location>
        <begin position="28"/>
        <end position="38"/>
    </location>
</feature>
<dbReference type="PANTHER" id="PTHR46110">
    <property type="entry name" value="HOMEOBOX PROTEIN HMX"/>
    <property type="match status" value="1"/>
</dbReference>
<dbReference type="PROSITE" id="PS00027">
    <property type="entry name" value="HOMEOBOX_1"/>
    <property type="match status" value="1"/>
</dbReference>
<dbReference type="Gene3D" id="1.10.10.60">
    <property type="entry name" value="Homeodomain-like"/>
    <property type="match status" value="1"/>
</dbReference>
<evidence type="ECO:0000256" key="7">
    <source>
        <dbReference type="ARBA" id="ARBA00038165"/>
    </source>
</evidence>
<evidence type="ECO:0000256" key="10">
    <source>
        <dbReference type="SAM" id="MobiDB-lite"/>
    </source>
</evidence>
<comment type="similarity">
    <text evidence="7">Belongs to the HMX homeobox family.</text>
</comment>
<dbReference type="InterPro" id="IPR020479">
    <property type="entry name" value="HD_metazoa"/>
</dbReference>
<keyword evidence="3 8" id="KW-0238">DNA-binding</keyword>
<evidence type="ECO:0000256" key="1">
    <source>
        <dbReference type="ARBA" id="ARBA00004123"/>
    </source>
</evidence>
<sequence>MPDDSTENPSSTPARVSSFFIENLLGTEAKEDKKKAASPDDEPTVRPAGSPFTSVCCYHYSSQGGYPLREDTMEWCRKAQAAYIGCTSPDTSDRDSPEISEGSERRCRTYRKQHSDGSEDKREEGFHCKEEEEKLEQDSDQKSSRKKKTRTVFSRSQVFQLESTFDVKRYLSSSERAGLAASLHLTETQVKIWFQNRRNKWKRQLAADLEAANMSHTTQRIVRVPILYHENSPASSLGFTLHTHLSSIGGLLQCCQLPPGHFPQLSALYQISDDWTRLTEIQKKKKDYWTFYPILY</sequence>
<dbReference type="CDD" id="cd00086">
    <property type="entry name" value="homeodomain"/>
    <property type="match status" value="1"/>
</dbReference>
<accession>A0ABN9LXU3</accession>
<evidence type="ECO:0000256" key="9">
    <source>
        <dbReference type="RuleBase" id="RU000682"/>
    </source>
</evidence>
<evidence type="ECO:0000256" key="6">
    <source>
        <dbReference type="ARBA" id="ARBA00023242"/>
    </source>
</evidence>
<protein>
    <recommendedName>
        <fullName evidence="11">Homeobox domain-containing protein</fullName>
    </recommendedName>
</protein>
<dbReference type="PANTHER" id="PTHR46110:SF1">
    <property type="entry name" value="HOMEOBOX PROTEIN HMX1"/>
    <property type="match status" value="1"/>
</dbReference>
<feature type="compositionally biased region" description="Basic and acidic residues" evidence="10">
    <location>
        <begin position="91"/>
        <end position="143"/>
    </location>
</feature>
<name>A0ABN9LXU3_9NEOB</name>
<evidence type="ECO:0000256" key="5">
    <source>
        <dbReference type="ARBA" id="ARBA00023163"/>
    </source>
</evidence>
<organism evidence="12 13">
    <name type="scientific">Ranitomeya imitator</name>
    <name type="common">mimic poison frog</name>
    <dbReference type="NCBI Taxonomy" id="111125"/>
    <lineage>
        <taxon>Eukaryota</taxon>
        <taxon>Metazoa</taxon>
        <taxon>Chordata</taxon>
        <taxon>Craniata</taxon>
        <taxon>Vertebrata</taxon>
        <taxon>Euteleostomi</taxon>
        <taxon>Amphibia</taxon>
        <taxon>Batrachia</taxon>
        <taxon>Anura</taxon>
        <taxon>Neobatrachia</taxon>
        <taxon>Hyloidea</taxon>
        <taxon>Dendrobatidae</taxon>
        <taxon>Dendrobatinae</taxon>
        <taxon>Ranitomeya</taxon>
    </lineage>
</organism>
<dbReference type="SMART" id="SM00389">
    <property type="entry name" value="HOX"/>
    <property type="match status" value="1"/>
</dbReference>
<feature type="region of interest" description="Disordered" evidence="10">
    <location>
        <begin position="86"/>
        <end position="149"/>
    </location>
</feature>
<dbReference type="Pfam" id="PF00046">
    <property type="entry name" value="Homeodomain"/>
    <property type="match status" value="1"/>
</dbReference>
<dbReference type="InterPro" id="IPR017970">
    <property type="entry name" value="Homeobox_CS"/>
</dbReference>